<dbReference type="EMBL" id="CP011371">
    <property type="protein sequence ID" value="AKJ30705.1"/>
    <property type="molecule type" value="Genomic_DNA"/>
</dbReference>
<feature type="compositionally biased region" description="Basic and acidic residues" evidence="1">
    <location>
        <begin position="22"/>
        <end position="35"/>
    </location>
</feature>
<dbReference type="STRING" id="413882.AAW51_4014"/>
<sequence>MIACGPHHHMTGVVASQPASHGTHDEAGGHAEHGHGPHAHGPSTSAEDTPDAQGTTAADAQPDAEAHKPVASKCSVCASCCSAAALPASAIVIDPSPVAHSVRPSVESHPAVFMTDGPERPPRTFLA</sequence>
<feature type="region of interest" description="Disordered" evidence="1">
    <location>
        <begin position="1"/>
        <end position="68"/>
    </location>
</feature>
<evidence type="ECO:0000256" key="1">
    <source>
        <dbReference type="SAM" id="MobiDB-lite"/>
    </source>
</evidence>
<gene>
    <name evidence="2" type="ORF">AAW51_4014</name>
</gene>
<evidence type="ECO:0000313" key="2">
    <source>
        <dbReference type="EMBL" id="AKJ30705.1"/>
    </source>
</evidence>
<name>A0A0G3BW00_9BURK</name>
<dbReference type="Proteomes" id="UP000035352">
    <property type="component" value="Chromosome"/>
</dbReference>
<feature type="compositionally biased region" description="Basic residues" evidence="1">
    <location>
        <begin position="1"/>
        <end position="10"/>
    </location>
</feature>
<protein>
    <submittedName>
        <fullName evidence="2">Uncharacterized protein</fullName>
    </submittedName>
</protein>
<dbReference type="KEGG" id="pbh:AAW51_4014"/>
<keyword evidence="3" id="KW-1185">Reference proteome</keyword>
<evidence type="ECO:0000313" key="3">
    <source>
        <dbReference type="Proteomes" id="UP000035352"/>
    </source>
</evidence>
<reference evidence="2 3" key="1">
    <citation type="submission" date="2015-05" db="EMBL/GenBank/DDBJ databases">
        <authorList>
            <person name="Tang B."/>
            <person name="Yu Y."/>
        </authorList>
    </citation>
    <scope>NUCLEOTIDE SEQUENCE [LARGE SCALE GENOMIC DNA]</scope>
    <source>
        <strain evidence="2 3">DSM 7029</strain>
    </source>
</reference>
<organism evidence="2 3">
    <name type="scientific">Caldimonas brevitalea</name>
    <dbReference type="NCBI Taxonomy" id="413882"/>
    <lineage>
        <taxon>Bacteria</taxon>
        <taxon>Pseudomonadati</taxon>
        <taxon>Pseudomonadota</taxon>
        <taxon>Betaproteobacteria</taxon>
        <taxon>Burkholderiales</taxon>
        <taxon>Sphaerotilaceae</taxon>
        <taxon>Caldimonas</taxon>
    </lineage>
</organism>
<dbReference type="AlphaFoldDB" id="A0A0G3BW00"/>
<accession>A0A0G3BW00</accession>
<proteinExistence type="predicted"/>